<dbReference type="SUPFAM" id="SSF103473">
    <property type="entry name" value="MFS general substrate transporter"/>
    <property type="match status" value="1"/>
</dbReference>
<reference evidence="6 7" key="1">
    <citation type="submission" date="2017-03" db="EMBL/GenBank/DDBJ databases">
        <authorList>
            <person name="Afonso C.L."/>
            <person name="Miller P.J."/>
            <person name="Scott M.A."/>
            <person name="Spackman E."/>
            <person name="Goraichik I."/>
            <person name="Dimitrov K.M."/>
            <person name="Suarez D.L."/>
            <person name="Swayne D.E."/>
        </authorList>
    </citation>
    <scope>NUCLEOTIDE SEQUENCE [LARGE SCALE GENOMIC DNA]</scope>
    <source>
        <strain evidence="6 7">CECT 8620</strain>
    </source>
</reference>
<dbReference type="Pfam" id="PF07690">
    <property type="entry name" value="MFS_1"/>
    <property type="match status" value="1"/>
</dbReference>
<evidence type="ECO:0000313" key="6">
    <source>
        <dbReference type="EMBL" id="SLN56921.1"/>
    </source>
</evidence>
<dbReference type="AlphaFoldDB" id="A0A1Y5T6E8"/>
<feature type="transmembrane region" description="Helical" evidence="4">
    <location>
        <begin position="84"/>
        <end position="117"/>
    </location>
</feature>
<feature type="transmembrane region" description="Helical" evidence="4">
    <location>
        <begin position="342"/>
        <end position="365"/>
    </location>
</feature>
<feature type="domain" description="Major facilitator superfamily (MFS) profile" evidence="5">
    <location>
        <begin position="15"/>
        <end position="397"/>
    </location>
</feature>
<keyword evidence="1 4" id="KW-0812">Transmembrane</keyword>
<evidence type="ECO:0000313" key="7">
    <source>
        <dbReference type="Proteomes" id="UP000193862"/>
    </source>
</evidence>
<dbReference type="InterPro" id="IPR036259">
    <property type="entry name" value="MFS_trans_sf"/>
</dbReference>
<dbReference type="Gene3D" id="1.20.1250.20">
    <property type="entry name" value="MFS general substrate transporter like domains"/>
    <property type="match status" value="2"/>
</dbReference>
<keyword evidence="3 4" id="KW-0472">Membrane</keyword>
<sequence>MTAPIPPASPTLYGTLSLTTLSQIAATSSVLALTTIPTVVADALHVSPHVLGYQVSLIYAAGIVFSMVSSSMVKRWGAGRVGQLALLGAGLGFIGMASGTIVGMALASALIGIGYALNNPSSSHILSRLAPRARRNLIFSIKQAGVPLGGVLAALGIPPLAHAIGWQATLALFGLFPLALAAIYHFRRASWDTDRQPQVTLGRGIIAGQKLVWRTANLRALAILGFLYSAVQLSISTFTVTMLIEDFGWNAIKAASLAAALQAFGAVGRVIWGLAADRVNSGFLVLSFIGLVTGGASLGFALTGSAPLIGLAAIFASGLTGLGWNGVLLAETADASPGPGTLTGEVLTYTFVGVMVGPASFALAYEIIGNYAGTFVLFSALSFIGCALAFARHMGRRRAKPLLA</sequence>
<dbReference type="PANTHER" id="PTHR23527:SF1">
    <property type="entry name" value="BLL3282 PROTEIN"/>
    <property type="match status" value="1"/>
</dbReference>
<dbReference type="PANTHER" id="PTHR23527">
    <property type="entry name" value="BLL3282 PROTEIN"/>
    <property type="match status" value="1"/>
</dbReference>
<dbReference type="InterPro" id="IPR020846">
    <property type="entry name" value="MFS_dom"/>
</dbReference>
<dbReference type="OrthoDB" id="7488909at2"/>
<name>A0A1Y5T6E8_9RHOB</name>
<feature type="transmembrane region" description="Helical" evidence="4">
    <location>
        <begin position="283"/>
        <end position="302"/>
    </location>
</feature>
<gene>
    <name evidence="6" type="ORF">AQS8620_02512</name>
</gene>
<evidence type="ECO:0000256" key="4">
    <source>
        <dbReference type="SAM" id="Phobius"/>
    </source>
</evidence>
<proteinExistence type="predicted"/>
<protein>
    <submittedName>
        <fullName evidence="6">Major Facilitator Superfamily protein</fullName>
    </submittedName>
</protein>
<feature type="transmembrane region" description="Helical" evidence="4">
    <location>
        <begin position="51"/>
        <end position="72"/>
    </location>
</feature>
<dbReference type="PROSITE" id="PS50850">
    <property type="entry name" value="MFS"/>
    <property type="match status" value="1"/>
</dbReference>
<feature type="transmembrane region" description="Helical" evidence="4">
    <location>
        <begin position="308"/>
        <end position="330"/>
    </location>
</feature>
<dbReference type="EMBL" id="FWFS01000009">
    <property type="protein sequence ID" value="SLN56921.1"/>
    <property type="molecule type" value="Genomic_DNA"/>
</dbReference>
<dbReference type="RefSeq" id="WP_085837223.1">
    <property type="nucleotide sequence ID" value="NZ_FWFS01000009.1"/>
</dbReference>
<feature type="transmembrane region" description="Helical" evidence="4">
    <location>
        <begin position="371"/>
        <end position="391"/>
    </location>
</feature>
<evidence type="ECO:0000259" key="5">
    <source>
        <dbReference type="PROSITE" id="PS50850"/>
    </source>
</evidence>
<evidence type="ECO:0000256" key="1">
    <source>
        <dbReference type="ARBA" id="ARBA00022692"/>
    </source>
</evidence>
<evidence type="ECO:0000256" key="3">
    <source>
        <dbReference type="ARBA" id="ARBA00023136"/>
    </source>
</evidence>
<dbReference type="InterPro" id="IPR052952">
    <property type="entry name" value="MFS-Transporter"/>
</dbReference>
<dbReference type="InterPro" id="IPR011701">
    <property type="entry name" value="MFS"/>
</dbReference>
<keyword evidence="2 4" id="KW-1133">Transmembrane helix</keyword>
<feature type="transmembrane region" description="Helical" evidence="4">
    <location>
        <begin position="163"/>
        <end position="186"/>
    </location>
</feature>
<evidence type="ECO:0000256" key="2">
    <source>
        <dbReference type="ARBA" id="ARBA00022989"/>
    </source>
</evidence>
<dbReference type="Proteomes" id="UP000193862">
    <property type="component" value="Unassembled WGS sequence"/>
</dbReference>
<feature type="transmembrane region" description="Helical" evidence="4">
    <location>
        <begin position="220"/>
        <end position="244"/>
    </location>
</feature>
<keyword evidence="7" id="KW-1185">Reference proteome</keyword>
<feature type="transmembrane region" description="Helical" evidence="4">
    <location>
        <begin position="20"/>
        <end position="44"/>
    </location>
</feature>
<feature type="transmembrane region" description="Helical" evidence="4">
    <location>
        <begin position="250"/>
        <end position="271"/>
    </location>
</feature>
<organism evidence="6 7">
    <name type="scientific">Aquimixticola soesokkakensis</name>
    <dbReference type="NCBI Taxonomy" id="1519096"/>
    <lineage>
        <taxon>Bacteria</taxon>
        <taxon>Pseudomonadati</taxon>
        <taxon>Pseudomonadota</taxon>
        <taxon>Alphaproteobacteria</taxon>
        <taxon>Rhodobacterales</taxon>
        <taxon>Paracoccaceae</taxon>
        <taxon>Aquimixticola</taxon>
    </lineage>
</organism>
<accession>A0A1Y5T6E8</accession>
<dbReference type="GO" id="GO:0022857">
    <property type="term" value="F:transmembrane transporter activity"/>
    <property type="evidence" value="ECO:0007669"/>
    <property type="project" value="InterPro"/>
</dbReference>